<dbReference type="Proteomes" id="UP000284706">
    <property type="component" value="Unassembled WGS sequence"/>
</dbReference>
<reference evidence="2 3" key="1">
    <citation type="journal article" date="2018" name="Evol. Lett.">
        <title>Horizontal gene cluster transfer increased hallucinogenic mushroom diversity.</title>
        <authorList>
            <person name="Reynolds H.T."/>
            <person name="Vijayakumar V."/>
            <person name="Gluck-Thaler E."/>
            <person name="Korotkin H.B."/>
            <person name="Matheny P.B."/>
            <person name="Slot J.C."/>
        </authorList>
    </citation>
    <scope>NUCLEOTIDE SEQUENCE [LARGE SCALE GENOMIC DNA]</scope>
    <source>
        <strain evidence="2 3">SRW20</strain>
    </source>
</reference>
<dbReference type="EMBL" id="NHYE01000889">
    <property type="protein sequence ID" value="PPR01908.1"/>
    <property type="molecule type" value="Genomic_DNA"/>
</dbReference>
<keyword evidence="3" id="KW-1185">Reference proteome</keyword>
<feature type="region of interest" description="Disordered" evidence="1">
    <location>
        <begin position="1"/>
        <end position="62"/>
    </location>
</feature>
<comment type="caution">
    <text evidence="2">The sequence shown here is derived from an EMBL/GenBank/DDBJ whole genome shotgun (WGS) entry which is preliminary data.</text>
</comment>
<organism evidence="2 3">
    <name type="scientific">Gymnopilus dilepis</name>
    <dbReference type="NCBI Taxonomy" id="231916"/>
    <lineage>
        <taxon>Eukaryota</taxon>
        <taxon>Fungi</taxon>
        <taxon>Dikarya</taxon>
        <taxon>Basidiomycota</taxon>
        <taxon>Agaricomycotina</taxon>
        <taxon>Agaricomycetes</taxon>
        <taxon>Agaricomycetidae</taxon>
        <taxon>Agaricales</taxon>
        <taxon>Agaricineae</taxon>
        <taxon>Hymenogastraceae</taxon>
        <taxon>Gymnopilus</taxon>
    </lineage>
</organism>
<dbReference type="InParanoid" id="A0A409YFZ0"/>
<protein>
    <submittedName>
        <fullName evidence="2">Uncharacterized protein</fullName>
    </submittedName>
</protein>
<gene>
    <name evidence="2" type="ORF">CVT26_011843</name>
</gene>
<dbReference type="AlphaFoldDB" id="A0A409YFZ0"/>
<proteinExistence type="predicted"/>
<evidence type="ECO:0000256" key="1">
    <source>
        <dbReference type="SAM" id="MobiDB-lite"/>
    </source>
</evidence>
<accession>A0A409YFZ0</accession>
<evidence type="ECO:0000313" key="3">
    <source>
        <dbReference type="Proteomes" id="UP000284706"/>
    </source>
</evidence>
<evidence type="ECO:0000313" key="2">
    <source>
        <dbReference type="EMBL" id="PPR01908.1"/>
    </source>
</evidence>
<sequence length="62" mass="6221">MLLPLVPVAEFGADPEAESVPSTELESDALPPTLAELEVSRDPGPVGSAELGCPVPGIGKPA</sequence>
<name>A0A409YFZ0_9AGAR</name>